<dbReference type="Proteomes" id="UP000245629">
    <property type="component" value="Chromosome 1"/>
</dbReference>
<dbReference type="OrthoDB" id="5430236at2"/>
<gene>
    <name evidence="1" type="ORF">DEW08_02890</name>
</gene>
<dbReference type="SUPFAM" id="SSF53300">
    <property type="entry name" value="vWA-like"/>
    <property type="match status" value="1"/>
</dbReference>
<reference evidence="2" key="1">
    <citation type="submission" date="2018-05" db="EMBL/GenBank/DDBJ databases">
        <title>Azospirillum thermophila sp. nov., a novel isolated from hot spring.</title>
        <authorList>
            <person name="Zhao Z."/>
        </authorList>
    </citation>
    <scope>NUCLEOTIDE SEQUENCE [LARGE SCALE GENOMIC DNA]</scope>
    <source>
        <strain evidence="2">CFH 70021</strain>
    </source>
</reference>
<dbReference type="RefSeq" id="WP_109324311.1">
    <property type="nucleotide sequence ID" value="NZ_CP029352.1"/>
</dbReference>
<dbReference type="KEGG" id="azz:DEW08_02890"/>
<organism evidence="1 2">
    <name type="scientific">Azospirillum thermophilum</name>
    <dbReference type="NCBI Taxonomy" id="2202148"/>
    <lineage>
        <taxon>Bacteria</taxon>
        <taxon>Pseudomonadati</taxon>
        <taxon>Pseudomonadota</taxon>
        <taxon>Alphaproteobacteria</taxon>
        <taxon>Rhodospirillales</taxon>
        <taxon>Azospirillaceae</taxon>
        <taxon>Azospirillum</taxon>
    </lineage>
</organism>
<proteinExistence type="predicted"/>
<name>A0A2S2CL74_9PROT</name>
<dbReference type="AlphaFoldDB" id="A0A2S2CL74"/>
<accession>A0A2S2CL74</accession>
<sequence>MADDGTLPARRSSQEEVEAFLRQVAAVPRPATGRRGRLVFAMDATASRQPTWDQACRIQGEMFEATAALGGLDIQLVYYRGFGECRAGRWVGDADSLLGLMGKVSCVAGRTQIGRVLAHVLGETRRDRVNALVFVGDAMEEEIDELAHRAGELGLLGVPAFIFHERGDPVARHAFQTIARLTGGAYCPFDASSARQLRDLLAAVAVFAAGGRTALEDFGRTRGETVRLLTSQLGRGPGGG</sequence>
<dbReference type="EMBL" id="CP029352">
    <property type="protein sequence ID" value="AWK85265.1"/>
    <property type="molecule type" value="Genomic_DNA"/>
</dbReference>
<keyword evidence="2" id="KW-1185">Reference proteome</keyword>
<dbReference type="InterPro" id="IPR036465">
    <property type="entry name" value="vWFA_dom_sf"/>
</dbReference>
<protein>
    <recommendedName>
        <fullName evidence="3">VWA domain-containing protein</fullName>
    </recommendedName>
</protein>
<evidence type="ECO:0008006" key="3">
    <source>
        <dbReference type="Google" id="ProtNLM"/>
    </source>
</evidence>
<evidence type="ECO:0000313" key="2">
    <source>
        <dbReference type="Proteomes" id="UP000245629"/>
    </source>
</evidence>
<evidence type="ECO:0000313" key="1">
    <source>
        <dbReference type="EMBL" id="AWK85265.1"/>
    </source>
</evidence>